<evidence type="ECO:0000256" key="1">
    <source>
        <dbReference type="SAM" id="MobiDB-lite"/>
    </source>
</evidence>
<feature type="compositionally biased region" description="Basic residues" evidence="1">
    <location>
        <begin position="115"/>
        <end position="128"/>
    </location>
</feature>
<sequence>MTEVTKITSENVPAAEKAEKETVKVNDTVSKVPKCSVSPCILTNDTSEITRTIGVSITNVDPMTEVTKINSENVPAAEKAEKESVKVNDTVSKVPKCSASPRILTNDTSETTVRRSTRIRKPPQKLDL</sequence>
<comment type="caution">
    <text evidence="2">The sequence shown here is derived from an EMBL/GenBank/DDBJ whole genome shotgun (WGS) entry which is preliminary data.</text>
</comment>
<dbReference type="AlphaFoldDB" id="A0AAW1MCQ4"/>
<dbReference type="Proteomes" id="UP001458880">
    <property type="component" value="Unassembled WGS sequence"/>
</dbReference>
<dbReference type="EMBL" id="JASPKY010000065">
    <property type="protein sequence ID" value="KAK9743905.1"/>
    <property type="molecule type" value="Genomic_DNA"/>
</dbReference>
<evidence type="ECO:0000313" key="3">
    <source>
        <dbReference type="Proteomes" id="UP001458880"/>
    </source>
</evidence>
<name>A0AAW1MCQ4_POPJA</name>
<evidence type="ECO:0000313" key="2">
    <source>
        <dbReference type="EMBL" id="KAK9743905.1"/>
    </source>
</evidence>
<accession>A0AAW1MCQ4</accession>
<protein>
    <submittedName>
        <fullName evidence="2">Uncharacterized protein</fullName>
    </submittedName>
</protein>
<feature type="region of interest" description="Disordered" evidence="1">
    <location>
        <begin position="1"/>
        <end position="20"/>
    </location>
</feature>
<gene>
    <name evidence="2" type="ORF">QE152_g8295</name>
</gene>
<feature type="region of interest" description="Disordered" evidence="1">
    <location>
        <begin position="98"/>
        <end position="128"/>
    </location>
</feature>
<reference evidence="2 3" key="1">
    <citation type="journal article" date="2024" name="BMC Genomics">
        <title>De novo assembly and annotation of Popillia japonica's genome with initial clues to its potential as an invasive pest.</title>
        <authorList>
            <person name="Cucini C."/>
            <person name="Boschi S."/>
            <person name="Funari R."/>
            <person name="Cardaioli E."/>
            <person name="Iannotti N."/>
            <person name="Marturano G."/>
            <person name="Paoli F."/>
            <person name="Bruttini M."/>
            <person name="Carapelli A."/>
            <person name="Frati F."/>
            <person name="Nardi F."/>
        </authorList>
    </citation>
    <scope>NUCLEOTIDE SEQUENCE [LARGE SCALE GENOMIC DNA]</scope>
    <source>
        <strain evidence="2">DMR45628</strain>
    </source>
</reference>
<proteinExistence type="predicted"/>
<organism evidence="2 3">
    <name type="scientific">Popillia japonica</name>
    <name type="common">Japanese beetle</name>
    <dbReference type="NCBI Taxonomy" id="7064"/>
    <lineage>
        <taxon>Eukaryota</taxon>
        <taxon>Metazoa</taxon>
        <taxon>Ecdysozoa</taxon>
        <taxon>Arthropoda</taxon>
        <taxon>Hexapoda</taxon>
        <taxon>Insecta</taxon>
        <taxon>Pterygota</taxon>
        <taxon>Neoptera</taxon>
        <taxon>Endopterygota</taxon>
        <taxon>Coleoptera</taxon>
        <taxon>Polyphaga</taxon>
        <taxon>Scarabaeiformia</taxon>
        <taxon>Scarabaeidae</taxon>
        <taxon>Rutelinae</taxon>
        <taxon>Popillia</taxon>
    </lineage>
</organism>
<feature type="compositionally biased region" description="Polar residues" evidence="1">
    <location>
        <begin position="1"/>
        <end position="11"/>
    </location>
</feature>
<keyword evidence="3" id="KW-1185">Reference proteome</keyword>